<feature type="transmembrane region" description="Helical" evidence="1">
    <location>
        <begin position="35"/>
        <end position="55"/>
    </location>
</feature>
<dbReference type="NCBIfam" id="TIGR03055">
    <property type="entry name" value="photo_alph_chp2"/>
    <property type="match status" value="1"/>
</dbReference>
<keyword evidence="1" id="KW-1133">Transmembrane helix</keyword>
<accession>A0A848EAZ5</accession>
<keyword evidence="3" id="KW-1185">Reference proteome</keyword>
<dbReference type="Pfam" id="PF12291">
    <property type="entry name" value="DUF3623"/>
    <property type="match status" value="1"/>
</dbReference>
<protein>
    <submittedName>
        <fullName evidence="2">DUF3623 domain-containing protein</fullName>
    </submittedName>
</protein>
<evidence type="ECO:0000313" key="2">
    <source>
        <dbReference type="EMBL" id="NMJ40633.1"/>
    </source>
</evidence>
<feature type="transmembrane region" description="Helical" evidence="1">
    <location>
        <begin position="61"/>
        <end position="86"/>
    </location>
</feature>
<keyword evidence="1" id="KW-0812">Transmembrane</keyword>
<evidence type="ECO:0000313" key="3">
    <source>
        <dbReference type="Proteomes" id="UP000548582"/>
    </source>
</evidence>
<sequence>MVEHLLPVLFAVALWWGSTGLILRLDRLPRATFRWTMLGATALMMAGMAGLWWTAGQRTLAAVYLGVVSAILVWGWIEIAFLTGFITGPRRAPCPAGARGLDRLRAAIAVILWHELAILGVAAIVALLTLDAPNPYGGIAFLALAAMRLSAKLNLFLGVRNFGEAMLPEHLRYLETYFARRRMNALFPFSVLGGTAACVGLVATAAAPGSDMVTATAHTLLASLIALGVLEHAFMVLPIPPEALYRRLLPARPVAFPDDLHVPSCGVVPRAAVPKPHGSRP</sequence>
<dbReference type="InterPro" id="IPR017496">
    <property type="entry name" value="Photo_alph_chp2"/>
</dbReference>
<feature type="transmembrane region" description="Helical" evidence="1">
    <location>
        <begin position="136"/>
        <end position="157"/>
    </location>
</feature>
<feature type="transmembrane region" description="Helical" evidence="1">
    <location>
        <begin position="219"/>
        <end position="239"/>
    </location>
</feature>
<evidence type="ECO:0000256" key="1">
    <source>
        <dbReference type="SAM" id="Phobius"/>
    </source>
</evidence>
<comment type="caution">
    <text evidence="2">The sequence shown here is derived from an EMBL/GenBank/DDBJ whole genome shotgun (WGS) entry which is preliminary data.</text>
</comment>
<feature type="transmembrane region" description="Helical" evidence="1">
    <location>
        <begin position="107"/>
        <end position="130"/>
    </location>
</feature>
<keyword evidence="1" id="KW-0472">Membrane</keyword>
<dbReference type="AlphaFoldDB" id="A0A848EAZ5"/>
<dbReference type="Proteomes" id="UP000548582">
    <property type="component" value="Unassembled WGS sequence"/>
</dbReference>
<dbReference type="EMBL" id="JABBKX010000002">
    <property type="protein sequence ID" value="NMJ40633.1"/>
    <property type="molecule type" value="Genomic_DNA"/>
</dbReference>
<organism evidence="2 3">
    <name type="scientific">Neoroseomonas marina</name>
    <dbReference type="NCBI Taxonomy" id="1232220"/>
    <lineage>
        <taxon>Bacteria</taxon>
        <taxon>Pseudomonadati</taxon>
        <taxon>Pseudomonadota</taxon>
        <taxon>Alphaproteobacteria</taxon>
        <taxon>Acetobacterales</taxon>
        <taxon>Acetobacteraceae</taxon>
        <taxon>Neoroseomonas</taxon>
    </lineage>
</organism>
<reference evidence="2 3" key="1">
    <citation type="submission" date="2020-03" db="EMBL/GenBank/DDBJ databases">
        <authorList>
            <person name="Sun Q."/>
        </authorList>
    </citation>
    <scope>NUCLEOTIDE SEQUENCE [LARGE SCALE GENOMIC DNA]</scope>
    <source>
        <strain evidence="2 3">JC162</strain>
    </source>
</reference>
<name>A0A848EAZ5_9PROT</name>
<gene>
    <name evidence="2" type="ORF">GWK16_05240</name>
</gene>
<feature type="transmembrane region" description="Helical" evidence="1">
    <location>
        <begin position="6"/>
        <end position="23"/>
    </location>
</feature>
<proteinExistence type="predicted"/>
<dbReference type="RefSeq" id="WP_170052916.1">
    <property type="nucleotide sequence ID" value="NZ_JABBKX010000002.1"/>
</dbReference>
<feature type="transmembrane region" description="Helical" evidence="1">
    <location>
        <begin position="185"/>
        <end position="207"/>
    </location>
</feature>